<sequence length="291" mass="33426">MCKICTKIHGSERNIRRAEQELRRVRRQAREQAGKQQWGSDLTPIGRLRRDDRVLEKRIEEEEARLREMKEELLVLKAMLPEMPDKDHILATTSARPLTSQKTISLSSWEWESFLSRKRLISNEIQSHPALNLASQEIRLFELTSATGAFDIRGKFHCVSLSASIPYTALSYTWGDPGKSKFIEVGGKRLAIPENLWWFLHCHEPSAPEQADRYWIDAICIDQTNIRDKVFGLLGIGQTYPDPVVVGYSKSVEEIYNEVLTLEFGLITPELGSREDCLKFCSLLRRVLKLA</sequence>
<evidence type="ECO:0000313" key="3">
    <source>
        <dbReference type="EMBL" id="CZR68294.1"/>
    </source>
</evidence>
<dbReference type="InterPro" id="IPR052895">
    <property type="entry name" value="HetReg/Transcr_Mod"/>
</dbReference>
<name>A0A1L7XTD1_9HELO</name>
<dbReference type="InterPro" id="IPR010730">
    <property type="entry name" value="HET"/>
</dbReference>
<dbReference type="PANTHER" id="PTHR24148:SF73">
    <property type="entry name" value="HET DOMAIN PROTEIN (AFU_ORTHOLOGUE AFUA_8G01020)"/>
    <property type="match status" value="1"/>
</dbReference>
<dbReference type="AlphaFoldDB" id="A0A1L7XTD1"/>
<evidence type="ECO:0000313" key="4">
    <source>
        <dbReference type="Proteomes" id="UP000184330"/>
    </source>
</evidence>
<dbReference type="Proteomes" id="UP000184330">
    <property type="component" value="Unassembled WGS sequence"/>
</dbReference>
<evidence type="ECO:0000256" key="1">
    <source>
        <dbReference type="SAM" id="Coils"/>
    </source>
</evidence>
<protein>
    <recommendedName>
        <fullName evidence="2">Heterokaryon incompatibility domain-containing protein</fullName>
    </recommendedName>
</protein>
<dbReference type="PANTHER" id="PTHR24148">
    <property type="entry name" value="ANKYRIN REPEAT DOMAIN-CONTAINING PROTEIN 39 HOMOLOG-RELATED"/>
    <property type="match status" value="1"/>
</dbReference>
<evidence type="ECO:0000259" key="2">
    <source>
        <dbReference type="Pfam" id="PF06985"/>
    </source>
</evidence>
<feature type="domain" description="Heterokaryon incompatibility" evidence="2">
    <location>
        <begin position="167"/>
        <end position="229"/>
    </location>
</feature>
<keyword evidence="4" id="KW-1185">Reference proteome</keyword>
<proteinExistence type="predicted"/>
<organism evidence="3 4">
    <name type="scientific">Phialocephala subalpina</name>
    <dbReference type="NCBI Taxonomy" id="576137"/>
    <lineage>
        <taxon>Eukaryota</taxon>
        <taxon>Fungi</taxon>
        <taxon>Dikarya</taxon>
        <taxon>Ascomycota</taxon>
        <taxon>Pezizomycotina</taxon>
        <taxon>Leotiomycetes</taxon>
        <taxon>Helotiales</taxon>
        <taxon>Mollisiaceae</taxon>
        <taxon>Phialocephala</taxon>
        <taxon>Phialocephala fortinii species complex</taxon>
    </lineage>
</organism>
<dbReference type="Pfam" id="PF06985">
    <property type="entry name" value="HET"/>
    <property type="match status" value="1"/>
</dbReference>
<feature type="coiled-coil region" evidence="1">
    <location>
        <begin position="8"/>
        <end position="79"/>
    </location>
</feature>
<dbReference type="OrthoDB" id="3598674at2759"/>
<dbReference type="EMBL" id="FJOG01000053">
    <property type="protein sequence ID" value="CZR68294.1"/>
    <property type="molecule type" value="Genomic_DNA"/>
</dbReference>
<accession>A0A1L7XTD1</accession>
<reference evidence="3 4" key="1">
    <citation type="submission" date="2016-03" db="EMBL/GenBank/DDBJ databases">
        <authorList>
            <person name="Ploux O."/>
        </authorList>
    </citation>
    <scope>NUCLEOTIDE SEQUENCE [LARGE SCALE GENOMIC DNA]</scope>
    <source>
        <strain evidence="3 4">UAMH 11012</strain>
    </source>
</reference>
<keyword evidence="1" id="KW-0175">Coiled coil</keyword>
<gene>
    <name evidence="3" type="ORF">PAC_18193</name>
</gene>